<dbReference type="EMBL" id="JBHSQH010000001">
    <property type="protein sequence ID" value="MFC5972806.1"/>
    <property type="molecule type" value="Genomic_DNA"/>
</dbReference>
<evidence type="ECO:0000313" key="3">
    <source>
        <dbReference type="EMBL" id="MFC5972806.1"/>
    </source>
</evidence>
<evidence type="ECO:0000259" key="2">
    <source>
        <dbReference type="Pfam" id="PF01207"/>
    </source>
</evidence>
<organism evidence="3 4">
    <name type="scientific">Halomarina salina</name>
    <dbReference type="NCBI Taxonomy" id="1872699"/>
    <lineage>
        <taxon>Archaea</taxon>
        <taxon>Methanobacteriati</taxon>
        <taxon>Methanobacteriota</taxon>
        <taxon>Stenosarchaea group</taxon>
        <taxon>Halobacteria</taxon>
        <taxon>Halobacteriales</taxon>
        <taxon>Natronomonadaceae</taxon>
        <taxon>Halomarina</taxon>
    </lineage>
</organism>
<reference evidence="3 4" key="1">
    <citation type="journal article" date="2019" name="Int. J. Syst. Evol. Microbiol.">
        <title>The Global Catalogue of Microorganisms (GCM) 10K type strain sequencing project: providing services to taxonomists for standard genome sequencing and annotation.</title>
        <authorList>
            <consortium name="The Broad Institute Genomics Platform"/>
            <consortium name="The Broad Institute Genome Sequencing Center for Infectious Disease"/>
            <person name="Wu L."/>
            <person name="Ma J."/>
        </authorList>
    </citation>
    <scope>NUCLEOTIDE SEQUENCE [LARGE SCALE GENOMIC DNA]</scope>
    <source>
        <strain evidence="3 4">CGMCC 1.12543</strain>
    </source>
</reference>
<evidence type="ECO:0000313" key="4">
    <source>
        <dbReference type="Proteomes" id="UP001596099"/>
    </source>
</evidence>
<dbReference type="Gene3D" id="3.20.20.70">
    <property type="entry name" value="Aldolase class I"/>
    <property type="match status" value="1"/>
</dbReference>
<dbReference type="AlphaFoldDB" id="A0ABD5RQ78"/>
<gene>
    <name evidence="3" type="ORF">ACFPYI_15825</name>
</gene>
<dbReference type="Pfam" id="PF01207">
    <property type="entry name" value="Dus"/>
    <property type="match status" value="1"/>
</dbReference>
<comment type="caution">
    <text evidence="3">The sequence shown here is derived from an EMBL/GenBank/DDBJ whole genome shotgun (WGS) entry which is preliminary data.</text>
</comment>
<dbReference type="PANTHER" id="PTHR11082:SF36">
    <property type="entry name" value="DUS-LIKE FMN-BINDING DOMAIN-CONTAINING PROTEIN"/>
    <property type="match status" value="1"/>
</dbReference>
<name>A0ABD5RQ78_9EURY</name>
<sequence>MAGGEQSSNASLSAPVDPFEPRVALASLSGAADAEWARAASEFAGCAFLGGIALDEATRDAARDLVARDREEFLPDDPVAFVDAQLTALADTPIRAAMNVRSATLDPIREVAGVCADHDALLELNAHCRQAEMCAAGAGETLLRDPERLREQVRVATEAGATVSVKVRTEVDDVDLPTLAPRVVDAGASVLHVDAMDSESVVGDVVDSCDAFVVANNGVRDRETVEEYLDLGADAVSVGRPSDDPRVLRRVRRATDDWFARRASNDADRSTRPDARATEGR</sequence>
<evidence type="ECO:0000256" key="1">
    <source>
        <dbReference type="SAM" id="MobiDB-lite"/>
    </source>
</evidence>
<dbReference type="InterPro" id="IPR013785">
    <property type="entry name" value="Aldolase_TIM"/>
</dbReference>
<feature type="region of interest" description="Disordered" evidence="1">
    <location>
        <begin position="260"/>
        <end position="281"/>
    </location>
</feature>
<dbReference type="SUPFAM" id="SSF51395">
    <property type="entry name" value="FMN-linked oxidoreductases"/>
    <property type="match status" value="1"/>
</dbReference>
<feature type="domain" description="DUS-like FMN-binding" evidence="2">
    <location>
        <begin position="121"/>
        <end position="254"/>
    </location>
</feature>
<dbReference type="InterPro" id="IPR035587">
    <property type="entry name" value="DUS-like_FMN-bd"/>
</dbReference>
<accession>A0ABD5RQ78</accession>
<proteinExistence type="predicted"/>
<protein>
    <submittedName>
        <fullName evidence="3">tRNA-dihydrouridine synthase</fullName>
    </submittedName>
</protein>
<dbReference type="Proteomes" id="UP001596099">
    <property type="component" value="Unassembled WGS sequence"/>
</dbReference>
<keyword evidence="4" id="KW-1185">Reference proteome</keyword>
<dbReference type="PANTHER" id="PTHR11082">
    <property type="entry name" value="TRNA-DIHYDROURIDINE SYNTHASE"/>
    <property type="match status" value="1"/>
</dbReference>
<dbReference type="RefSeq" id="WP_247416648.1">
    <property type="nucleotide sequence ID" value="NZ_JALLGW010000001.1"/>
</dbReference>